<dbReference type="SMART" id="SM00893">
    <property type="entry name" value="ETF"/>
    <property type="match status" value="1"/>
</dbReference>
<dbReference type="HOGENOM" id="CLU_034178_0_0_4"/>
<dbReference type="Gene3D" id="3.40.50.620">
    <property type="entry name" value="HUPs"/>
    <property type="match status" value="1"/>
</dbReference>
<dbReference type="RefSeq" id="WP_015396382.1">
    <property type="nucleotide sequence ID" value="NC_020294.1"/>
</dbReference>
<dbReference type="EMBL" id="CP003803">
    <property type="protein sequence ID" value="AGF46971.1"/>
    <property type="molecule type" value="Genomic_DNA"/>
</dbReference>
<evidence type="ECO:0000256" key="6">
    <source>
        <dbReference type="ARBA" id="ARBA00068674"/>
    </source>
</evidence>
<feature type="domain" description="Electron transfer flavoprotein alpha/beta-subunit N-terminal" evidence="9">
    <location>
        <begin position="2"/>
        <end position="180"/>
    </location>
</feature>
<comment type="function">
    <text evidence="5">The electron transfer flavoprotein serves as a specific electron acceptor for other dehydrogenases. It transfers the electrons to the main respiratory chain via ETF-ubiquinone oxidoreductase (ETF dehydrogenase).</text>
</comment>
<dbReference type="InterPro" id="IPR014730">
    <property type="entry name" value="ETF_a/b_N"/>
</dbReference>
<dbReference type="CDD" id="cd01715">
    <property type="entry name" value="ETF_alpha"/>
    <property type="match status" value="1"/>
</dbReference>
<dbReference type="OrthoDB" id="9770286at2"/>
<evidence type="ECO:0000256" key="1">
    <source>
        <dbReference type="ARBA" id="ARBA00005817"/>
    </source>
</evidence>
<dbReference type="FunFam" id="3.40.50.1220:FF:000001">
    <property type="entry name" value="Electron transfer flavoprotein, alpha subunit"/>
    <property type="match status" value="1"/>
</dbReference>
<dbReference type="GO" id="GO:0050660">
    <property type="term" value="F:flavin adenine dinucleotide binding"/>
    <property type="evidence" value="ECO:0007669"/>
    <property type="project" value="InterPro"/>
</dbReference>
<dbReference type="PIRSF" id="PIRSF000089">
    <property type="entry name" value="Electra_flavoP_a"/>
    <property type="match status" value="1"/>
</dbReference>
<evidence type="ECO:0000256" key="5">
    <source>
        <dbReference type="ARBA" id="ARBA00025649"/>
    </source>
</evidence>
<dbReference type="GO" id="GO:0033539">
    <property type="term" value="P:fatty acid beta-oxidation using acyl-CoA dehydrogenase"/>
    <property type="evidence" value="ECO:0007669"/>
    <property type="project" value="TreeGrafter"/>
</dbReference>
<reference evidence="10 11" key="1">
    <citation type="journal article" date="2013" name="Genome Biol. Evol.">
        <title>Genome evolution and phylogenomic analysis of candidatus kinetoplastibacterium, the betaproteobacterial endosymbionts of strigomonas and angomonas.</title>
        <authorList>
            <person name="Alves J.M."/>
            <person name="Serrano M.G."/>
            <person name="Maia da Silva F."/>
            <person name="Voegtly L.J."/>
            <person name="Matveyev A.V."/>
            <person name="Teixeira M.M."/>
            <person name="Camargo E.P."/>
            <person name="Buck G.A."/>
        </authorList>
    </citation>
    <scope>NUCLEOTIDE SEQUENCE [LARGE SCALE GENOMIC DNA]</scope>
    <source>
        <strain evidence="10 11">TCC079E</strain>
    </source>
</reference>
<evidence type="ECO:0000259" key="9">
    <source>
        <dbReference type="SMART" id="SM00893"/>
    </source>
</evidence>
<dbReference type="InterPro" id="IPR014731">
    <property type="entry name" value="ETF_asu_C"/>
</dbReference>
<gene>
    <name evidence="10" type="ORF">CDSE_0690</name>
</gene>
<evidence type="ECO:0000313" key="11">
    <source>
        <dbReference type="Proteomes" id="UP000011547"/>
    </source>
</evidence>
<dbReference type="InterPro" id="IPR014729">
    <property type="entry name" value="Rossmann-like_a/b/a_fold"/>
</dbReference>
<dbReference type="Pfam" id="PF00766">
    <property type="entry name" value="ETF_alpha"/>
    <property type="match status" value="1"/>
</dbReference>
<name>M1LS48_9PROT</name>
<dbReference type="InterPro" id="IPR033947">
    <property type="entry name" value="ETF_alpha_N"/>
</dbReference>
<feature type="binding site" evidence="8">
    <location>
        <begin position="260"/>
        <end position="267"/>
    </location>
    <ligand>
        <name>FAD</name>
        <dbReference type="ChEBI" id="CHEBI:57692"/>
    </ligand>
</feature>
<dbReference type="Gene3D" id="3.40.50.1220">
    <property type="entry name" value="TPP-binding domain"/>
    <property type="match status" value="1"/>
</dbReference>
<dbReference type="STRING" id="1208919.CDSE_0690"/>
<keyword evidence="11" id="KW-1185">Reference proteome</keyword>
<dbReference type="eggNOG" id="COG2025">
    <property type="taxonomic scope" value="Bacteria"/>
</dbReference>
<evidence type="ECO:0000256" key="3">
    <source>
        <dbReference type="ARBA" id="ARBA00022827"/>
    </source>
</evidence>
<feature type="binding site" evidence="8">
    <location>
        <position position="281"/>
    </location>
    <ligand>
        <name>FAD</name>
        <dbReference type="ChEBI" id="CHEBI:57692"/>
    </ligand>
</feature>
<comment type="similarity">
    <text evidence="1">Belongs to the ETF alpha-subunit/FixB family.</text>
</comment>
<protein>
    <recommendedName>
        <fullName evidence="6">Electron transfer flavoprotein subunit alpha</fullName>
    </recommendedName>
    <alternativeName>
        <fullName evidence="7">Electron transfer flavoprotein large subunit</fullName>
    </alternativeName>
</protein>
<keyword evidence="4" id="KW-0813">Transport</keyword>
<dbReference type="SUPFAM" id="SSF52467">
    <property type="entry name" value="DHS-like NAD/FAD-binding domain"/>
    <property type="match status" value="1"/>
</dbReference>
<evidence type="ECO:0000256" key="8">
    <source>
        <dbReference type="PIRSR" id="PIRSR000089-1"/>
    </source>
</evidence>
<dbReference type="SUPFAM" id="SSF52402">
    <property type="entry name" value="Adenine nucleotide alpha hydrolases-like"/>
    <property type="match status" value="1"/>
</dbReference>
<evidence type="ECO:0000256" key="2">
    <source>
        <dbReference type="ARBA" id="ARBA00022630"/>
    </source>
</evidence>
<keyword evidence="2" id="KW-0285">Flavoprotein</keyword>
<feature type="binding site" evidence="8">
    <location>
        <begin position="229"/>
        <end position="230"/>
    </location>
    <ligand>
        <name>FAD</name>
        <dbReference type="ChEBI" id="CHEBI:57692"/>
    </ligand>
</feature>
<sequence>MILIIPDHDNESLNDSIYNLISASLEFELEIHVLIVGYKVDNVVMKASLIPHVSRVLVSDAECFKDFLSEDISLQISSVANRYTHLIFSDSLISKSIAPRVAAILDIAPISEIIKVISNNIFIRTNYAGSIISTIEVKDRINIITIRTSSFLPKYDNCKIIPSVIETLESIDSNKLSKYITRNDLLGNRPDLSKARIIVAGGRAIASKENFENLLGVLADKMGAALGASRAAVDAGYASNELQIGQTGKSVSPRLYFAIGISGAAQHVAGMVNSEIVVAINNDIDAPIFNFADYGIVGDLFKIVPQLIKSL</sequence>
<dbReference type="Proteomes" id="UP000011547">
    <property type="component" value="Chromosome"/>
</dbReference>
<proteinExistence type="inferred from homology"/>
<evidence type="ECO:0000313" key="10">
    <source>
        <dbReference type="EMBL" id="AGF46971.1"/>
    </source>
</evidence>
<feature type="binding site" evidence="8">
    <location>
        <position position="203"/>
    </location>
    <ligand>
        <name>FAD</name>
        <dbReference type="ChEBI" id="CHEBI:57692"/>
    </ligand>
</feature>
<dbReference type="PANTHER" id="PTHR43153">
    <property type="entry name" value="ELECTRON TRANSFER FLAVOPROTEIN ALPHA"/>
    <property type="match status" value="1"/>
</dbReference>
<feature type="binding site" evidence="8">
    <location>
        <begin position="243"/>
        <end position="247"/>
    </location>
    <ligand>
        <name>FAD</name>
        <dbReference type="ChEBI" id="CHEBI:57692"/>
    </ligand>
</feature>
<keyword evidence="3 8" id="KW-0274">FAD</keyword>
<dbReference type="Pfam" id="PF01012">
    <property type="entry name" value="ETF"/>
    <property type="match status" value="1"/>
</dbReference>
<dbReference type="PATRIC" id="fig|1208919.3.peg.408"/>
<dbReference type="InterPro" id="IPR001308">
    <property type="entry name" value="ETF_a/FixB"/>
</dbReference>
<accession>M1LS48</accession>
<keyword evidence="4" id="KW-0249">Electron transport</keyword>
<dbReference type="PANTHER" id="PTHR43153:SF1">
    <property type="entry name" value="ELECTRON TRANSFER FLAVOPROTEIN SUBUNIT ALPHA, MITOCHONDRIAL"/>
    <property type="match status" value="1"/>
</dbReference>
<evidence type="ECO:0000256" key="7">
    <source>
        <dbReference type="ARBA" id="ARBA00079299"/>
    </source>
</evidence>
<evidence type="ECO:0000256" key="4">
    <source>
        <dbReference type="ARBA" id="ARBA00022982"/>
    </source>
</evidence>
<organism evidence="10 11">
    <name type="scientific">Candidatus Kinetoplastidibacterium desouzai TCC079E</name>
    <dbReference type="NCBI Taxonomy" id="1208919"/>
    <lineage>
        <taxon>Bacteria</taxon>
        <taxon>Pseudomonadati</taxon>
        <taxon>Pseudomonadota</taxon>
        <taxon>Betaproteobacteria</taxon>
        <taxon>Candidatus Kinetoplastidibacterium</taxon>
    </lineage>
</organism>
<comment type="cofactor">
    <cofactor evidence="8">
        <name>FAD</name>
        <dbReference type="ChEBI" id="CHEBI:57692"/>
    </cofactor>
    <text evidence="8">Binds 1 FAD per dimer.</text>
</comment>
<dbReference type="GO" id="GO:0009055">
    <property type="term" value="F:electron transfer activity"/>
    <property type="evidence" value="ECO:0007669"/>
    <property type="project" value="InterPro"/>
</dbReference>
<dbReference type="KEGG" id="kde:CDSE_0690"/>
<dbReference type="AlphaFoldDB" id="M1LS48"/>
<dbReference type="InterPro" id="IPR029035">
    <property type="entry name" value="DHS-like_NAD/FAD-binding_dom"/>
</dbReference>